<sequence length="753" mass="81675">MGTDAADVTDTTETVTHRRSCPLCEACCGLEITTKGDQVLRIRGDMDDPYSKGFICPKGSTLKQLHEDPDRLTSPRIRTDDGWKEATWDEAFAEIERRLAPIVETHGRQALGTVLGNPNTHNLGGLLYVRPVMTAVGSTNAFSASTVDQMPKHVSAGLMWGRPDMFPLPDLDRTDYLLMLGANPYVSNGSLLTAPDMPRRLEAIRERGRFVVVDPRRTKTAEHASEHLSIVPGTDSFWLMALINTLFDEGLVDIGRMAPHVSGVDEVREMTAPYTAEAVAERCGIAADTTRRIARELAAAPTAVVYGRMGAHTVEFGTVASWATDVLNVLTGNLDEPGGIMFNCAPTQNLAPSKPGGRGFKLGRWEGRASGRPEVKGELPAATLAEEITDGEGGIKGLFVLACNPVRSFPNTDRIDEALQQLDLLVVVDPYITATARHAHVILPPTSALERSHYDFAFEANMIRSFAKYSPAVFPTDAPSEEQILSRLSLVIQGKPIDTDPVVVHDQMMDQIVEGEIARTSSPIHGRDKAEILDALADWEWSEQIIDFRLRVGQHGDGFGANPDGLTLRKLIDEHPSGADFGPLVSRFPDAIKTVSGTVELAPQPIVDDMERFAAHFEALGRANDQLVLVGRRHLKTVNSWMHNLNVLIKGKTDCTLQVHPDDASRLGLTDGGSASVRSRVGEVVAPVEVTDEVMPGVVCLPHGWGYDEDGIEMHTAKTKPGVNSNVLTDDAALDDLSGNCTLNGIPVEVALA</sequence>
<protein>
    <submittedName>
        <fullName evidence="7">Putative oxidoreductase</fullName>
    </submittedName>
</protein>
<reference evidence="7 8" key="1">
    <citation type="journal article" date="2013" name="Int. J. Syst. Evol. Microbiol.">
        <title>Ilumatobacter nonamiense sp. nov. and Ilumatobacter coccineum sp. nov., isolated from seashore sand.</title>
        <authorList>
            <person name="Matsumoto A."/>
            <person name="Kasai H."/>
            <person name="Matsuo Y."/>
            <person name="Shizuri Y."/>
            <person name="Ichikawa N."/>
            <person name="Fujita N."/>
            <person name="Omura S."/>
            <person name="Takahashi Y."/>
        </authorList>
    </citation>
    <scope>NUCLEOTIDE SEQUENCE [LARGE SCALE GENOMIC DNA]</scope>
    <source>
        <strain evidence="8">NBRC 103263 / KCTC 29153 / YM16-304</strain>
    </source>
</reference>
<dbReference type="GO" id="GO:0051539">
    <property type="term" value="F:4 iron, 4 sulfur cluster binding"/>
    <property type="evidence" value="ECO:0007669"/>
    <property type="project" value="UniProtKB-KW"/>
</dbReference>
<dbReference type="InterPro" id="IPR006656">
    <property type="entry name" value="Mopterin_OxRdtase"/>
</dbReference>
<dbReference type="PROSITE" id="PS51669">
    <property type="entry name" value="4FE4S_MOW_BIS_MGD"/>
    <property type="match status" value="1"/>
</dbReference>
<keyword evidence="2" id="KW-0479">Metal-binding</keyword>
<dbReference type="InterPro" id="IPR006657">
    <property type="entry name" value="MoPterin_dinucl-bd_dom"/>
</dbReference>
<evidence type="ECO:0000259" key="6">
    <source>
        <dbReference type="PROSITE" id="PS51669"/>
    </source>
</evidence>
<dbReference type="AlphaFoldDB" id="A0A6C7EED8"/>
<dbReference type="PANTHER" id="PTHR43105">
    <property type="entry name" value="RESPIRATORY NITRATE REDUCTASE"/>
    <property type="match status" value="1"/>
</dbReference>
<evidence type="ECO:0000256" key="1">
    <source>
        <dbReference type="ARBA" id="ARBA00022485"/>
    </source>
</evidence>
<evidence type="ECO:0000256" key="5">
    <source>
        <dbReference type="ARBA" id="ARBA00023014"/>
    </source>
</evidence>
<dbReference type="GO" id="GO:0043546">
    <property type="term" value="F:molybdopterin cofactor binding"/>
    <property type="evidence" value="ECO:0007669"/>
    <property type="project" value="InterPro"/>
</dbReference>
<dbReference type="RefSeq" id="WP_015442786.1">
    <property type="nucleotide sequence ID" value="NC_020520.1"/>
</dbReference>
<evidence type="ECO:0000313" key="7">
    <source>
        <dbReference type="EMBL" id="BAN03539.1"/>
    </source>
</evidence>
<keyword evidence="3" id="KW-0560">Oxidoreductase</keyword>
<dbReference type="Gene3D" id="3.40.50.740">
    <property type="match status" value="1"/>
</dbReference>
<dbReference type="SUPFAM" id="SSF50692">
    <property type="entry name" value="ADC-like"/>
    <property type="match status" value="1"/>
</dbReference>
<dbReference type="PANTHER" id="PTHR43105:SF9">
    <property type="entry name" value="NADPH-FE(3+) OXIDOREDUCTASE SUBUNIT ALPHA"/>
    <property type="match status" value="1"/>
</dbReference>
<name>A0A6C7EED8_ILUCY</name>
<dbReference type="GO" id="GO:0016020">
    <property type="term" value="C:membrane"/>
    <property type="evidence" value="ECO:0007669"/>
    <property type="project" value="TreeGrafter"/>
</dbReference>
<keyword evidence="1" id="KW-0004">4Fe-4S</keyword>
<dbReference type="InterPro" id="IPR050123">
    <property type="entry name" value="Prok_molybdopt-oxidoreductase"/>
</dbReference>
<dbReference type="Pfam" id="PF00384">
    <property type="entry name" value="Molybdopterin"/>
    <property type="match status" value="1"/>
</dbReference>
<dbReference type="EMBL" id="AP012057">
    <property type="protein sequence ID" value="BAN03539.1"/>
    <property type="molecule type" value="Genomic_DNA"/>
</dbReference>
<dbReference type="Gene3D" id="2.40.40.20">
    <property type="match status" value="1"/>
</dbReference>
<keyword evidence="4" id="KW-0408">Iron</keyword>
<accession>A0A6C7EED8</accession>
<keyword evidence="5" id="KW-0411">Iron-sulfur</keyword>
<evidence type="ECO:0000256" key="2">
    <source>
        <dbReference type="ARBA" id="ARBA00022723"/>
    </source>
</evidence>
<dbReference type="Pfam" id="PF01568">
    <property type="entry name" value="Molydop_binding"/>
    <property type="match status" value="1"/>
</dbReference>
<dbReference type="OrthoDB" id="7376058at2"/>
<dbReference type="InterPro" id="IPR006963">
    <property type="entry name" value="Mopterin_OxRdtase_4Fe-4S_dom"/>
</dbReference>
<dbReference type="SMART" id="SM00926">
    <property type="entry name" value="Molybdop_Fe4S4"/>
    <property type="match status" value="1"/>
</dbReference>
<proteinExistence type="predicted"/>
<evidence type="ECO:0000256" key="3">
    <source>
        <dbReference type="ARBA" id="ARBA00023002"/>
    </source>
</evidence>
<dbReference type="KEGG" id="aym:YM304_32250"/>
<organism evidence="7 8">
    <name type="scientific">Ilumatobacter coccineus (strain NBRC 103263 / KCTC 29153 / YM16-304)</name>
    <dbReference type="NCBI Taxonomy" id="1313172"/>
    <lineage>
        <taxon>Bacteria</taxon>
        <taxon>Bacillati</taxon>
        <taxon>Actinomycetota</taxon>
        <taxon>Acidimicrobiia</taxon>
        <taxon>Acidimicrobiales</taxon>
        <taxon>Ilumatobacteraceae</taxon>
        <taxon>Ilumatobacter</taxon>
    </lineage>
</organism>
<keyword evidence="8" id="KW-1185">Reference proteome</keyword>
<dbReference type="Proteomes" id="UP000011863">
    <property type="component" value="Chromosome"/>
</dbReference>
<dbReference type="Pfam" id="PF04879">
    <property type="entry name" value="Molybdop_Fe4S4"/>
    <property type="match status" value="1"/>
</dbReference>
<dbReference type="Gene3D" id="3.40.228.10">
    <property type="entry name" value="Dimethylsulfoxide Reductase, domain 2"/>
    <property type="match status" value="1"/>
</dbReference>
<dbReference type="GO" id="GO:0046872">
    <property type="term" value="F:metal ion binding"/>
    <property type="evidence" value="ECO:0007669"/>
    <property type="project" value="UniProtKB-KW"/>
</dbReference>
<evidence type="ECO:0000256" key="4">
    <source>
        <dbReference type="ARBA" id="ARBA00023004"/>
    </source>
</evidence>
<dbReference type="SUPFAM" id="SSF53706">
    <property type="entry name" value="Formate dehydrogenase/DMSO reductase, domains 1-3"/>
    <property type="match status" value="1"/>
</dbReference>
<dbReference type="Gene3D" id="2.20.25.90">
    <property type="entry name" value="ADC-like domains"/>
    <property type="match status" value="1"/>
</dbReference>
<evidence type="ECO:0000313" key="8">
    <source>
        <dbReference type="Proteomes" id="UP000011863"/>
    </source>
</evidence>
<dbReference type="GO" id="GO:0016491">
    <property type="term" value="F:oxidoreductase activity"/>
    <property type="evidence" value="ECO:0007669"/>
    <property type="project" value="UniProtKB-KW"/>
</dbReference>
<feature type="domain" description="4Fe-4S Mo/W bis-MGD-type" evidence="6">
    <location>
        <begin position="14"/>
        <end position="70"/>
    </location>
</feature>
<dbReference type="InterPro" id="IPR009010">
    <property type="entry name" value="Asp_de-COase-like_dom_sf"/>
</dbReference>
<gene>
    <name evidence="7" type="ORF">YM304_32250</name>
</gene>